<evidence type="ECO:0000313" key="4">
    <source>
        <dbReference type="Proteomes" id="UP001642484"/>
    </source>
</evidence>
<keyword evidence="4" id="KW-1185">Reference proteome</keyword>
<proteinExistence type="predicted"/>
<dbReference type="Pfam" id="PF25273">
    <property type="entry name" value="DUF7869"/>
    <property type="match status" value="1"/>
</dbReference>
<dbReference type="Proteomes" id="UP001642484">
    <property type="component" value="Unassembled WGS sequence"/>
</dbReference>
<accession>A0ABP0MAK0</accession>
<reference evidence="3 4" key="1">
    <citation type="submission" date="2024-02" db="EMBL/GenBank/DDBJ databases">
        <authorList>
            <person name="Chen Y."/>
            <person name="Shah S."/>
            <person name="Dougan E. K."/>
            <person name="Thang M."/>
            <person name="Chan C."/>
        </authorList>
    </citation>
    <scope>NUCLEOTIDE SEQUENCE [LARGE SCALE GENOMIC DNA]</scope>
</reference>
<evidence type="ECO:0000259" key="2">
    <source>
        <dbReference type="Pfam" id="PF25273"/>
    </source>
</evidence>
<feature type="region of interest" description="Disordered" evidence="1">
    <location>
        <begin position="252"/>
        <end position="271"/>
    </location>
</feature>
<feature type="domain" description="DUF7869" evidence="2">
    <location>
        <begin position="477"/>
        <end position="555"/>
    </location>
</feature>
<comment type="caution">
    <text evidence="3">The sequence shown here is derived from an EMBL/GenBank/DDBJ whole genome shotgun (WGS) entry which is preliminary data.</text>
</comment>
<organism evidence="3 4">
    <name type="scientific">Durusdinium trenchii</name>
    <dbReference type="NCBI Taxonomy" id="1381693"/>
    <lineage>
        <taxon>Eukaryota</taxon>
        <taxon>Sar</taxon>
        <taxon>Alveolata</taxon>
        <taxon>Dinophyceae</taxon>
        <taxon>Suessiales</taxon>
        <taxon>Symbiodiniaceae</taxon>
        <taxon>Durusdinium</taxon>
    </lineage>
</organism>
<sequence length="559" mass="64125">MDMYLDPQLHREVHQSGEKTWIFKFKDHRANRWHEWCYVRERKGSDRQEMTSGQRASPMGAIFTAAGGPITFRRLTKSQKPAIGSVGKWRMADDGNSFEFLNWACCFGANLLPRLVWTLDLSYAPHIVFREQHRSMLLMGWYLQFVKTQRQMQDPCRIHDLAAITGKCSIHDLAAISCKCSIHDLAAISLSSRRMAEFRISIISKVFPMTSSFDAVRSLRGSGKPLHFILRFQRGSRKRNAQKETMTVVFEADDQQSESSESSVEGPEEEDIVIPREPLEEDQELRLHILGMTGFWTSSIETNFASKLSELPTHWLPPGAIRMLYHKFQLECQVKEASCSYGYFWNTFRSHWHNLLRFLPPSTHGTCDACAAFKSRFKKAITPADKFQNATAYRAHLDEVARDRDLEEFLQTATPLTTPGSPLCMHWDGMDQSKWRIPRYDGQRPLKSTMNLQRPQLKIQGIWIFNVTLDLWVLDPRVAADSTMVLECAARSIDFALQRCKDAGAGSPDQLLVWADNCVRENKNGQLLRFLGYLTTSQRMRMCGYFFSRVGHTHSACGT</sequence>
<dbReference type="InterPro" id="IPR057191">
    <property type="entry name" value="DUF7869"/>
</dbReference>
<evidence type="ECO:0000256" key="1">
    <source>
        <dbReference type="SAM" id="MobiDB-lite"/>
    </source>
</evidence>
<name>A0ABP0MAK0_9DINO</name>
<gene>
    <name evidence="3" type="ORF">CCMP2556_LOCUS24656</name>
</gene>
<protein>
    <recommendedName>
        <fullName evidence="2">DUF7869 domain-containing protein</fullName>
    </recommendedName>
</protein>
<evidence type="ECO:0000313" key="3">
    <source>
        <dbReference type="EMBL" id="CAK9047749.1"/>
    </source>
</evidence>
<dbReference type="EMBL" id="CAXAMN010016247">
    <property type="protein sequence ID" value="CAK9047749.1"/>
    <property type="molecule type" value="Genomic_DNA"/>
</dbReference>